<dbReference type="EMBL" id="JBEDUW010000002">
    <property type="protein sequence ID" value="KAK9942905.1"/>
    <property type="molecule type" value="Genomic_DNA"/>
</dbReference>
<organism evidence="1 2">
    <name type="scientific">Rubus argutus</name>
    <name type="common">Southern blackberry</name>
    <dbReference type="NCBI Taxonomy" id="59490"/>
    <lineage>
        <taxon>Eukaryota</taxon>
        <taxon>Viridiplantae</taxon>
        <taxon>Streptophyta</taxon>
        <taxon>Embryophyta</taxon>
        <taxon>Tracheophyta</taxon>
        <taxon>Spermatophyta</taxon>
        <taxon>Magnoliopsida</taxon>
        <taxon>eudicotyledons</taxon>
        <taxon>Gunneridae</taxon>
        <taxon>Pentapetalae</taxon>
        <taxon>rosids</taxon>
        <taxon>fabids</taxon>
        <taxon>Rosales</taxon>
        <taxon>Rosaceae</taxon>
        <taxon>Rosoideae</taxon>
        <taxon>Rosoideae incertae sedis</taxon>
        <taxon>Rubus</taxon>
    </lineage>
</organism>
<evidence type="ECO:0000313" key="1">
    <source>
        <dbReference type="EMBL" id="KAK9942905.1"/>
    </source>
</evidence>
<proteinExistence type="predicted"/>
<sequence length="126" mass="14017">MGQIGSSTRLVRLIGVGSLRGFDKEELKKLVNAPPPRLPQPPLSSTTSTAPKILRLRFSDRNPLYAVTLKAAAVLENFVSQGEKEEEELDLAIERACATEQMSEESRILRRVRGIWGFRDRGAGRL</sequence>
<dbReference type="Proteomes" id="UP001457282">
    <property type="component" value="Unassembled WGS sequence"/>
</dbReference>
<comment type="caution">
    <text evidence="1">The sequence shown here is derived from an EMBL/GenBank/DDBJ whole genome shotgun (WGS) entry which is preliminary data.</text>
</comment>
<dbReference type="AlphaFoldDB" id="A0AAW1Y1N0"/>
<keyword evidence="2" id="KW-1185">Reference proteome</keyword>
<reference evidence="1 2" key="1">
    <citation type="journal article" date="2023" name="G3 (Bethesda)">
        <title>A chromosome-length genome assembly and annotation of blackberry (Rubus argutus, cv. 'Hillquist').</title>
        <authorList>
            <person name="Bruna T."/>
            <person name="Aryal R."/>
            <person name="Dudchenko O."/>
            <person name="Sargent D.J."/>
            <person name="Mead D."/>
            <person name="Buti M."/>
            <person name="Cavallini A."/>
            <person name="Hytonen T."/>
            <person name="Andres J."/>
            <person name="Pham M."/>
            <person name="Weisz D."/>
            <person name="Mascagni F."/>
            <person name="Usai G."/>
            <person name="Natali L."/>
            <person name="Bassil N."/>
            <person name="Fernandez G.E."/>
            <person name="Lomsadze A."/>
            <person name="Armour M."/>
            <person name="Olukolu B."/>
            <person name="Poorten T."/>
            <person name="Britton C."/>
            <person name="Davik J."/>
            <person name="Ashrafi H."/>
            <person name="Aiden E.L."/>
            <person name="Borodovsky M."/>
            <person name="Worthington M."/>
        </authorList>
    </citation>
    <scope>NUCLEOTIDE SEQUENCE [LARGE SCALE GENOMIC DNA]</scope>
    <source>
        <strain evidence="1">PI 553951</strain>
    </source>
</reference>
<gene>
    <name evidence="1" type="ORF">M0R45_008548</name>
</gene>
<protein>
    <submittedName>
        <fullName evidence="1">Uncharacterized protein</fullName>
    </submittedName>
</protein>
<name>A0AAW1Y1N0_RUBAR</name>
<accession>A0AAW1Y1N0</accession>
<evidence type="ECO:0000313" key="2">
    <source>
        <dbReference type="Proteomes" id="UP001457282"/>
    </source>
</evidence>